<dbReference type="PANTHER" id="PTHR21462:SF2">
    <property type="entry name" value="CELL SURFACE GLYCOPROTEIN CD200 RECEPTOR 2"/>
    <property type="match status" value="1"/>
</dbReference>
<keyword evidence="6" id="KW-0472">Membrane</keyword>
<dbReference type="InterPro" id="IPR007110">
    <property type="entry name" value="Ig-like_dom"/>
</dbReference>
<dbReference type="Ensembl" id="ENSPPYT00000047019.1">
    <property type="protein sequence ID" value="ENSPPYP00000036772.1"/>
    <property type="gene ID" value="ENSPPYG00000013544.2"/>
</dbReference>
<sequence>MDEKQITQNYSKVLAEVNTSWPVLMDTNAVLCCPPIAFGDLIIITWEIILRGQPSCTKAYRKETNQTKETNCTDERITWVSRPDQNSDLQIRPVAITHDGYYRCIMVTPDGNFHRGYHLQVLVTPEVTLFQSRNRTAVCKAVARKPAAQISWIPEGSILATKQEYWSNGTVTVKNTCHWEGHKSTVTCHVSHLTDNKSLSMKLNTGLRTSGSPALSLLIILYVKLSFCAHSGHHRICLLPEDKSCQKSSLKKKEGSSFASPPCLLDCNTGEMSDGPAVNLGHG</sequence>
<dbReference type="InterPro" id="IPR013106">
    <property type="entry name" value="Ig_V-set"/>
</dbReference>
<dbReference type="PANTHER" id="PTHR21462">
    <property type="entry name" value="CELL SURFACE GLYCOPROTEIN OX2 RECEPTOR PRECURSOR"/>
    <property type="match status" value="1"/>
</dbReference>
<reference evidence="11" key="3">
    <citation type="submission" date="2025-09" db="UniProtKB">
        <authorList>
            <consortium name="Ensembl"/>
        </authorList>
    </citation>
    <scope>IDENTIFICATION</scope>
</reference>
<reference evidence="11" key="2">
    <citation type="submission" date="2025-08" db="UniProtKB">
        <authorList>
            <consortium name="Ensembl"/>
        </authorList>
    </citation>
    <scope>IDENTIFICATION</scope>
</reference>
<dbReference type="InterPro" id="IPR013783">
    <property type="entry name" value="Ig-like_fold"/>
</dbReference>
<dbReference type="AlphaFoldDB" id="A0A8I5TU14"/>
<dbReference type="Pfam" id="PF08205">
    <property type="entry name" value="C2-set_2"/>
    <property type="match status" value="1"/>
</dbReference>
<dbReference type="SUPFAM" id="SSF48726">
    <property type="entry name" value="Immunoglobulin"/>
    <property type="match status" value="2"/>
</dbReference>
<gene>
    <name evidence="11" type="primary">CD200R1</name>
</gene>
<evidence type="ECO:0000313" key="11">
    <source>
        <dbReference type="Ensembl" id="ENSPPYP00000036772.1"/>
    </source>
</evidence>
<dbReference type="PROSITE" id="PS50835">
    <property type="entry name" value="IG_LIKE"/>
    <property type="match status" value="1"/>
</dbReference>
<name>A0A8I5TU14_PONAB</name>
<comment type="similarity">
    <text evidence="2">Belongs to the CD200R family.</text>
</comment>
<evidence type="ECO:0000313" key="12">
    <source>
        <dbReference type="Proteomes" id="UP000001595"/>
    </source>
</evidence>
<dbReference type="FunFam" id="2.60.40.10:FF:000584">
    <property type="entry name" value="Cell surface glycoprotein CD200 receptor 1"/>
    <property type="match status" value="1"/>
</dbReference>
<dbReference type="InterPro" id="IPR040012">
    <property type="entry name" value="CD200R"/>
</dbReference>
<keyword evidence="8" id="KW-0675">Receptor</keyword>
<accession>A0A8I5TU14</accession>
<dbReference type="InterPro" id="IPR036179">
    <property type="entry name" value="Ig-like_dom_sf"/>
</dbReference>
<evidence type="ECO:0000259" key="10">
    <source>
        <dbReference type="PROSITE" id="PS50835"/>
    </source>
</evidence>
<dbReference type="Pfam" id="PF07686">
    <property type="entry name" value="V-set"/>
    <property type="match status" value="1"/>
</dbReference>
<dbReference type="InterPro" id="IPR013162">
    <property type="entry name" value="CD80_C2-set"/>
</dbReference>
<dbReference type="GO" id="GO:0038023">
    <property type="term" value="F:signaling receptor activity"/>
    <property type="evidence" value="ECO:0007669"/>
    <property type="project" value="InterPro"/>
</dbReference>
<evidence type="ECO:0000256" key="9">
    <source>
        <dbReference type="ARBA" id="ARBA00023180"/>
    </source>
</evidence>
<comment type="subcellular location">
    <subcellularLocation>
        <location evidence="1">Membrane</location>
        <topology evidence="1">Single-pass type I membrane protein</topology>
    </subcellularLocation>
</comment>
<evidence type="ECO:0000256" key="6">
    <source>
        <dbReference type="ARBA" id="ARBA00023136"/>
    </source>
</evidence>
<evidence type="ECO:0000256" key="1">
    <source>
        <dbReference type="ARBA" id="ARBA00004479"/>
    </source>
</evidence>
<dbReference type="Proteomes" id="UP000001595">
    <property type="component" value="Chromosome 3"/>
</dbReference>
<keyword evidence="9" id="KW-0325">Glycoprotein</keyword>
<evidence type="ECO:0000256" key="7">
    <source>
        <dbReference type="ARBA" id="ARBA00023157"/>
    </source>
</evidence>
<keyword evidence="4" id="KW-0732">Signal</keyword>
<dbReference type="Gene3D" id="2.60.40.10">
    <property type="entry name" value="Immunoglobulins"/>
    <property type="match status" value="2"/>
</dbReference>
<protein>
    <submittedName>
        <fullName evidence="11">CD200 receptor 1</fullName>
    </submittedName>
</protein>
<evidence type="ECO:0000256" key="2">
    <source>
        <dbReference type="ARBA" id="ARBA00008215"/>
    </source>
</evidence>
<reference evidence="11 12" key="1">
    <citation type="submission" date="2008-02" db="EMBL/GenBank/DDBJ databases">
        <title>A 6x draft sequence assembly of the Pongo pygmaeus abelii genome.</title>
        <authorList>
            <person name="Wilson R.K."/>
            <person name="Mardis E."/>
        </authorList>
    </citation>
    <scope>NUCLEOTIDE SEQUENCE [LARGE SCALE GENOMIC DNA]</scope>
</reference>
<dbReference type="GO" id="GO:0150077">
    <property type="term" value="P:regulation of neuroinflammatory response"/>
    <property type="evidence" value="ECO:0007669"/>
    <property type="project" value="InterPro"/>
</dbReference>
<dbReference type="GeneTree" id="ENSGT00390000014496"/>
<keyword evidence="5" id="KW-1133">Transmembrane helix</keyword>
<proteinExistence type="inferred from homology"/>
<keyword evidence="3" id="KW-0812">Transmembrane</keyword>
<evidence type="ECO:0000256" key="5">
    <source>
        <dbReference type="ARBA" id="ARBA00022989"/>
    </source>
</evidence>
<evidence type="ECO:0000256" key="8">
    <source>
        <dbReference type="ARBA" id="ARBA00023170"/>
    </source>
</evidence>
<evidence type="ECO:0000256" key="4">
    <source>
        <dbReference type="ARBA" id="ARBA00022729"/>
    </source>
</evidence>
<dbReference type="GO" id="GO:0009897">
    <property type="term" value="C:external side of plasma membrane"/>
    <property type="evidence" value="ECO:0007669"/>
    <property type="project" value="TreeGrafter"/>
</dbReference>
<evidence type="ECO:0000256" key="3">
    <source>
        <dbReference type="ARBA" id="ARBA00022692"/>
    </source>
</evidence>
<keyword evidence="12" id="KW-1185">Reference proteome</keyword>
<keyword evidence="7" id="KW-1015">Disulfide bond</keyword>
<dbReference type="FunFam" id="2.60.40.10:FF:000769">
    <property type="entry name" value="Cell surface glycoprotein CD200 receptor 1"/>
    <property type="match status" value="1"/>
</dbReference>
<organism evidence="11 12">
    <name type="scientific">Pongo abelii</name>
    <name type="common">Sumatran orangutan</name>
    <name type="synonym">Pongo pygmaeus abelii</name>
    <dbReference type="NCBI Taxonomy" id="9601"/>
    <lineage>
        <taxon>Eukaryota</taxon>
        <taxon>Metazoa</taxon>
        <taxon>Chordata</taxon>
        <taxon>Craniata</taxon>
        <taxon>Vertebrata</taxon>
        <taxon>Euteleostomi</taxon>
        <taxon>Mammalia</taxon>
        <taxon>Eutheria</taxon>
        <taxon>Euarchontoglires</taxon>
        <taxon>Primates</taxon>
        <taxon>Haplorrhini</taxon>
        <taxon>Catarrhini</taxon>
        <taxon>Hominidae</taxon>
        <taxon>Pongo</taxon>
    </lineage>
</organism>
<feature type="domain" description="Ig-like" evidence="10">
    <location>
        <begin position="109"/>
        <end position="200"/>
    </location>
</feature>